<name>A0ABX3ZFH4_9BACL</name>
<proteinExistence type="predicted"/>
<evidence type="ECO:0000313" key="2">
    <source>
        <dbReference type="Proteomes" id="UP000196594"/>
    </source>
</evidence>
<accession>A0ABX3ZFH4</accession>
<sequence>MGEIDISKEAIEKDLALIKTCLRLINQAVVLRKRSGETFTPSENEELHRLISKIDKDINELKMNINYDTSK</sequence>
<dbReference type="Proteomes" id="UP000196594">
    <property type="component" value="Unassembled WGS sequence"/>
</dbReference>
<dbReference type="RefSeq" id="WP_087617698.1">
    <property type="nucleotide sequence ID" value="NZ_JAFBEY010000006.1"/>
</dbReference>
<comment type="caution">
    <text evidence="1">The sequence shown here is derived from an EMBL/GenBank/DDBJ whole genome shotgun (WGS) entry which is preliminary data.</text>
</comment>
<organism evidence="1 2">
    <name type="scientific">Solibacillus kalamii</name>
    <dbReference type="NCBI Taxonomy" id="1748298"/>
    <lineage>
        <taxon>Bacteria</taxon>
        <taxon>Bacillati</taxon>
        <taxon>Bacillota</taxon>
        <taxon>Bacilli</taxon>
        <taxon>Bacillales</taxon>
        <taxon>Caryophanaceae</taxon>
        <taxon>Solibacillus</taxon>
    </lineage>
</organism>
<dbReference type="EMBL" id="NHNT01000008">
    <property type="protein sequence ID" value="OUZ38461.1"/>
    <property type="molecule type" value="Genomic_DNA"/>
</dbReference>
<gene>
    <name evidence="1" type="ORF">CBM15_11950</name>
</gene>
<reference evidence="1 2" key="1">
    <citation type="journal article" date="2017" name="Int. J. Syst. Evol. Microbiol.">
        <title>Solibacillus kalamii sp. nov., isolated from a high-efficiency particulate arrestance filter system used in the International Space Station.</title>
        <authorList>
            <person name="Checinska Sielaff A."/>
            <person name="Kumar R.M."/>
            <person name="Pal D."/>
            <person name="Mayilraj S."/>
            <person name="Venkateswaran K."/>
        </authorList>
    </citation>
    <scope>NUCLEOTIDE SEQUENCE [LARGE SCALE GENOMIC DNA]</scope>
    <source>
        <strain evidence="1 2">ISSFR-015</strain>
    </source>
</reference>
<evidence type="ECO:0000313" key="1">
    <source>
        <dbReference type="EMBL" id="OUZ38461.1"/>
    </source>
</evidence>
<keyword evidence="2" id="KW-1185">Reference proteome</keyword>
<protein>
    <submittedName>
        <fullName evidence="1">Phosphoglycerate mutase</fullName>
    </submittedName>
</protein>